<evidence type="ECO:0000313" key="16">
    <source>
        <dbReference type="EMBL" id="MEC1178928.1"/>
    </source>
</evidence>
<evidence type="ECO:0000256" key="1">
    <source>
        <dbReference type="ARBA" id="ARBA00004496"/>
    </source>
</evidence>
<dbReference type="InterPro" id="IPR013107">
    <property type="entry name" value="Acyl-CoA_DH_C"/>
</dbReference>
<evidence type="ECO:0000256" key="2">
    <source>
        <dbReference type="ARBA" id="ARBA00022630"/>
    </source>
</evidence>
<comment type="subcellular location">
    <subcellularLocation>
        <location evidence="1">Cytoplasm</location>
    </subcellularLocation>
</comment>
<dbReference type="AlphaFoldDB" id="A0AAW9NWY9"/>
<evidence type="ECO:0000256" key="4">
    <source>
        <dbReference type="ARBA" id="ARBA00022741"/>
    </source>
</evidence>
<evidence type="ECO:0000256" key="8">
    <source>
        <dbReference type="ARBA" id="ARBA00034317"/>
    </source>
</evidence>
<keyword evidence="6" id="KW-0503">Monooxygenase</keyword>
<feature type="domain" description="Acyl-CoA dehydrogenase C-terminal" evidence="15">
    <location>
        <begin position="236"/>
        <end position="371"/>
    </location>
</feature>
<dbReference type="InterPro" id="IPR037069">
    <property type="entry name" value="AcylCoA_DH/ox_N_sf"/>
</dbReference>
<evidence type="ECO:0000256" key="12">
    <source>
        <dbReference type="ARBA" id="ARBA00048445"/>
    </source>
</evidence>
<dbReference type="PANTHER" id="PTHR43884:SF12">
    <property type="entry name" value="ISOVALERYL-COA DEHYDROGENASE, MITOCHONDRIAL-RELATED"/>
    <property type="match status" value="1"/>
</dbReference>
<comment type="similarity">
    <text evidence="8">Belongs to the DszC flavin monooxygenase family.</text>
</comment>
<comment type="catalytic activity">
    <reaction evidence="11">
        <text>dibenzothiophene + FMNH2 + O2 = dibenzothiophene 5-oxide + FMN + H2O + H(+)</text>
        <dbReference type="Rhea" id="RHEA:49076"/>
        <dbReference type="ChEBI" id="CHEBI:15377"/>
        <dbReference type="ChEBI" id="CHEBI:15378"/>
        <dbReference type="ChEBI" id="CHEBI:15379"/>
        <dbReference type="ChEBI" id="CHEBI:23681"/>
        <dbReference type="ChEBI" id="CHEBI:23683"/>
        <dbReference type="ChEBI" id="CHEBI:57618"/>
        <dbReference type="ChEBI" id="CHEBI:58210"/>
    </reaction>
</comment>
<dbReference type="InterPro" id="IPR036250">
    <property type="entry name" value="AcylCo_DH-like_C"/>
</dbReference>
<dbReference type="SUPFAM" id="SSF47203">
    <property type="entry name" value="Acyl-CoA dehydrogenase C-terminal domain-like"/>
    <property type="match status" value="1"/>
</dbReference>
<accession>A0AAW9NWY9</accession>
<evidence type="ECO:0000256" key="9">
    <source>
        <dbReference type="ARBA" id="ARBA00034328"/>
    </source>
</evidence>
<dbReference type="SUPFAM" id="SSF56645">
    <property type="entry name" value="Acyl-CoA dehydrogenase NM domain-like"/>
    <property type="match status" value="1"/>
</dbReference>
<comment type="catalytic activity">
    <reaction evidence="12">
        <text>dibenzothiophene 5-oxide + FMNH2 + O2 = dibenzothiophene 5,5-dioxide + FMN + H2O + H(+)</text>
        <dbReference type="Rhea" id="RHEA:49080"/>
        <dbReference type="ChEBI" id="CHEBI:15377"/>
        <dbReference type="ChEBI" id="CHEBI:15378"/>
        <dbReference type="ChEBI" id="CHEBI:15379"/>
        <dbReference type="ChEBI" id="CHEBI:23683"/>
        <dbReference type="ChEBI" id="CHEBI:57618"/>
        <dbReference type="ChEBI" id="CHEBI:58210"/>
        <dbReference type="ChEBI" id="CHEBI:90356"/>
    </reaction>
</comment>
<dbReference type="PIRSF" id="PIRSF016578">
    <property type="entry name" value="HsaA"/>
    <property type="match status" value="1"/>
</dbReference>
<sequence length="397" mass="43754">MAEVKEQTHLQVIDKVLHEIAEDAQQRRSDNSNSRPYHAMNLIKQYKLGALQLPVAQGGKGYDIRQLFQFIVQLAEADSDVAHILRAHYGYVGQLLRENMDGQHNGLLARIAAGMIIGNAMTEISSHQVGGLVFNTKLTADEQDYRLNGVKYFSTGTLYADLVVVTASDVEEKPVAVIIPTNRSGITIEDDWDGIGQQLTGSGTTKFHDVIVSKNEVLKKLEGKTPFNAFPQLYLQAIVVGILKNIVNDSVALIQSRKRTFSFASAELPKQDPQLLQIIGELSSVSFAAQSMLLAAADTLNQANEAVQNGTIPYELSHQASLVTAQTKVIIDELALRAATKLFDVGGASATRKSAFLDRHWRNIRTLVSHNPAVYKARVIGDYEVNNKQLPIKEVYF</sequence>
<dbReference type="RefSeq" id="WP_326123412.1">
    <property type="nucleotide sequence ID" value="NZ_JARSFG010000015.1"/>
</dbReference>
<dbReference type="GO" id="GO:0005737">
    <property type="term" value="C:cytoplasm"/>
    <property type="evidence" value="ECO:0007669"/>
    <property type="project" value="UniProtKB-SubCell"/>
</dbReference>
<name>A0AAW9NWY9_9BACL</name>
<evidence type="ECO:0000256" key="3">
    <source>
        <dbReference type="ARBA" id="ARBA00022643"/>
    </source>
</evidence>
<evidence type="ECO:0000256" key="7">
    <source>
        <dbReference type="ARBA" id="ARBA00034307"/>
    </source>
</evidence>
<keyword evidence="2" id="KW-0285">Flavoprotein</keyword>
<dbReference type="InterPro" id="IPR006091">
    <property type="entry name" value="Acyl-CoA_Oxase/DH_mid-dom"/>
</dbReference>
<dbReference type="PANTHER" id="PTHR43884">
    <property type="entry name" value="ACYL-COA DEHYDROGENASE"/>
    <property type="match status" value="1"/>
</dbReference>
<keyword evidence="5" id="KW-0560">Oxidoreductase</keyword>
<keyword evidence="17" id="KW-1185">Reference proteome</keyword>
<dbReference type="GO" id="GO:0050660">
    <property type="term" value="F:flavin adenine dinucleotide binding"/>
    <property type="evidence" value="ECO:0007669"/>
    <property type="project" value="InterPro"/>
</dbReference>
<dbReference type="Proteomes" id="UP001344888">
    <property type="component" value="Unassembled WGS sequence"/>
</dbReference>
<dbReference type="InterPro" id="IPR046373">
    <property type="entry name" value="Acyl-CoA_Oxase/DH_mid-dom_sf"/>
</dbReference>
<dbReference type="GO" id="GO:0008470">
    <property type="term" value="F:3-methylbutanoyl-CoA dehydrogenase activity"/>
    <property type="evidence" value="ECO:0007669"/>
    <property type="project" value="TreeGrafter"/>
</dbReference>
<dbReference type="Pfam" id="PF08028">
    <property type="entry name" value="Acyl-CoA_dh_2"/>
    <property type="match status" value="1"/>
</dbReference>
<dbReference type="GO" id="GO:0006552">
    <property type="term" value="P:L-leucine catabolic process"/>
    <property type="evidence" value="ECO:0007669"/>
    <property type="project" value="TreeGrafter"/>
</dbReference>
<evidence type="ECO:0000256" key="6">
    <source>
        <dbReference type="ARBA" id="ARBA00023033"/>
    </source>
</evidence>
<evidence type="ECO:0000256" key="5">
    <source>
        <dbReference type="ARBA" id="ARBA00023002"/>
    </source>
</evidence>
<organism evidence="16 17">
    <name type="scientific">Metasolibacillus meyeri</name>
    <dbReference type="NCBI Taxonomy" id="1071052"/>
    <lineage>
        <taxon>Bacteria</taxon>
        <taxon>Bacillati</taxon>
        <taxon>Bacillota</taxon>
        <taxon>Bacilli</taxon>
        <taxon>Bacillales</taxon>
        <taxon>Caryophanaceae</taxon>
        <taxon>Metasolibacillus</taxon>
    </lineage>
</organism>
<dbReference type="Pfam" id="PF02770">
    <property type="entry name" value="Acyl-CoA_dh_M"/>
    <property type="match status" value="1"/>
</dbReference>
<evidence type="ECO:0000256" key="10">
    <source>
        <dbReference type="ARBA" id="ARBA00034345"/>
    </source>
</evidence>
<dbReference type="EMBL" id="JARSFG010000015">
    <property type="protein sequence ID" value="MEC1178928.1"/>
    <property type="molecule type" value="Genomic_DNA"/>
</dbReference>
<dbReference type="InterPro" id="IPR009100">
    <property type="entry name" value="AcylCoA_DH/oxidase_NM_dom_sf"/>
</dbReference>
<gene>
    <name evidence="16" type="ORF">P9B03_10575</name>
</gene>
<evidence type="ECO:0000259" key="15">
    <source>
        <dbReference type="Pfam" id="PF08028"/>
    </source>
</evidence>
<dbReference type="Gene3D" id="2.40.110.10">
    <property type="entry name" value="Butyryl-CoA Dehydrogenase, subunit A, domain 2"/>
    <property type="match status" value="1"/>
</dbReference>
<keyword evidence="3" id="KW-0288">FMN</keyword>
<comment type="pathway">
    <text evidence="7">Sulfur metabolism; dibenzothiophene degradation.</text>
</comment>
<dbReference type="GO" id="GO:0004497">
    <property type="term" value="F:monooxygenase activity"/>
    <property type="evidence" value="ECO:0007669"/>
    <property type="project" value="UniProtKB-KW"/>
</dbReference>
<comment type="catalytic activity">
    <reaction evidence="13">
        <text>dibenzothiophene + 2 FMNH2 + 2 O2 = dibenzothiophene 5,5-dioxide + 2 FMN + 2 H2O + 2 H(+)</text>
        <dbReference type="Rhea" id="RHEA:49072"/>
        <dbReference type="ChEBI" id="CHEBI:15377"/>
        <dbReference type="ChEBI" id="CHEBI:15378"/>
        <dbReference type="ChEBI" id="CHEBI:15379"/>
        <dbReference type="ChEBI" id="CHEBI:23681"/>
        <dbReference type="ChEBI" id="CHEBI:57618"/>
        <dbReference type="ChEBI" id="CHEBI:58210"/>
        <dbReference type="ChEBI" id="CHEBI:90356"/>
        <dbReference type="EC" id="1.14.14.21"/>
    </reaction>
</comment>
<dbReference type="Gene3D" id="1.10.540.10">
    <property type="entry name" value="Acyl-CoA dehydrogenase/oxidase, N-terminal domain"/>
    <property type="match status" value="1"/>
</dbReference>
<evidence type="ECO:0000256" key="13">
    <source>
        <dbReference type="ARBA" id="ARBA00049456"/>
    </source>
</evidence>
<reference evidence="16 17" key="1">
    <citation type="submission" date="2023-03" db="EMBL/GenBank/DDBJ databases">
        <title>Bacillus Genome Sequencing.</title>
        <authorList>
            <person name="Dunlap C."/>
        </authorList>
    </citation>
    <scope>NUCLEOTIDE SEQUENCE [LARGE SCALE GENOMIC DNA]</scope>
    <source>
        <strain evidence="16 17">B-59205</strain>
    </source>
</reference>
<comment type="caution">
    <text evidence="16">The sequence shown here is derived from an EMBL/GenBank/DDBJ whole genome shotgun (WGS) entry which is preliminary data.</text>
</comment>
<protein>
    <recommendedName>
        <fullName evidence="10">Dibenzothiophene monooxygenase</fullName>
        <ecNumber evidence="9">1.14.14.21</ecNumber>
    </recommendedName>
</protein>
<feature type="domain" description="Acyl-CoA oxidase/dehydrogenase middle" evidence="14">
    <location>
        <begin position="132"/>
        <end position="210"/>
    </location>
</feature>
<evidence type="ECO:0000313" key="17">
    <source>
        <dbReference type="Proteomes" id="UP001344888"/>
    </source>
</evidence>
<proteinExistence type="inferred from homology"/>
<dbReference type="EC" id="1.14.14.21" evidence="9"/>
<evidence type="ECO:0000259" key="14">
    <source>
        <dbReference type="Pfam" id="PF02770"/>
    </source>
</evidence>
<evidence type="ECO:0000256" key="11">
    <source>
        <dbReference type="ARBA" id="ARBA00047859"/>
    </source>
</evidence>
<keyword evidence="4" id="KW-0547">Nucleotide-binding</keyword>
<dbReference type="Gene3D" id="1.20.140.10">
    <property type="entry name" value="Butyryl-CoA Dehydrogenase, subunit A, domain 3"/>
    <property type="match status" value="1"/>
</dbReference>